<dbReference type="Pfam" id="PF11326">
    <property type="entry name" value="PANTS-like"/>
    <property type="match status" value="1"/>
</dbReference>
<name>A0ABR4N7E7_9FUNG</name>
<comment type="caution">
    <text evidence="1">The sequence shown here is derived from an EMBL/GenBank/DDBJ whole genome shotgun (WGS) entry which is preliminary data.</text>
</comment>
<dbReference type="PANTHER" id="PTHR28052">
    <property type="entry name" value="UPF0545 PROTEIN C22ORF39"/>
    <property type="match status" value="1"/>
</dbReference>
<evidence type="ECO:0000313" key="1">
    <source>
        <dbReference type="EMBL" id="KAL2915429.1"/>
    </source>
</evidence>
<organism evidence="1 2">
    <name type="scientific">Polyrhizophydium stewartii</name>
    <dbReference type="NCBI Taxonomy" id="2732419"/>
    <lineage>
        <taxon>Eukaryota</taxon>
        <taxon>Fungi</taxon>
        <taxon>Fungi incertae sedis</taxon>
        <taxon>Chytridiomycota</taxon>
        <taxon>Chytridiomycota incertae sedis</taxon>
        <taxon>Chytridiomycetes</taxon>
        <taxon>Rhizophydiales</taxon>
        <taxon>Rhizophydiales incertae sedis</taxon>
        <taxon>Polyrhizophydium</taxon>
    </lineage>
</organism>
<dbReference type="PANTHER" id="PTHR28052:SF1">
    <property type="entry name" value="UPF0545 PROTEIN C22ORF39"/>
    <property type="match status" value="1"/>
</dbReference>
<dbReference type="InterPro" id="IPR021475">
    <property type="entry name" value="Pants/Emi1-like"/>
</dbReference>
<dbReference type="EMBL" id="JADGIZ020000024">
    <property type="protein sequence ID" value="KAL2915429.1"/>
    <property type="molecule type" value="Genomic_DNA"/>
</dbReference>
<accession>A0ABR4N7E7</accession>
<reference evidence="1 2" key="1">
    <citation type="submission" date="2023-09" db="EMBL/GenBank/DDBJ databases">
        <title>Pangenome analysis of Batrachochytrium dendrobatidis and related Chytrids.</title>
        <authorList>
            <person name="Yacoub M.N."/>
            <person name="Stajich J.E."/>
            <person name="James T.Y."/>
        </authorList>
    </citation>
    <scope>NUCLEOTIDE SEQUENCE [LARGE SCALE GENOMIC DNA]</scope>
    <source>
        <strain evidence="1 2">JEL0888</strain>
    </source>
</reference>
<keyword evidence="2" id="KW-1185">Reference proteome</keyword>
<proteinExistence type="predicted"/>
<gene>
    <name evidence="1" type="ORF">HK105_205045</name>
</gene>
<dbReference type="Proteomes" id="UP001527925">
    <property type="component" value="Unassembled WGS sequence"/>
</dbReference>
<sequence length="102" mass="11874">MAENHEEPLTCSMWAAADNLQLCYTALPQLKNYYRYGKWKDCTPLREELFFCWSLRSMPAAAAQAAMRARAEAKDHAKFKQRPSLDVWELRTEPPPNFPPRV</sequence>
<protein>
    <submittedName>
        <fullName evidence="1">Uncharacterized protein</fullName>
    </submittedName>
</protein>
<evidence type="ECO:0000313" key="2">
    <source>
        <dbReference type="Proteomes" id="UP001527925"/>
    </source>
</evidence>